<accession>A0ABP0HGY8</accession>
<evidence type="ECO:0000313" key="1">
    <source>
        <dbReference type="EMBL" id="CAK8988085.1"/>
    </source>
</evidence>
<evidence type="ECO:0000313" key="2">
    <source>
        <dbReference type="Proteomes" id="UP001642464"/>
    </source>
</evidence>
<dbReference type="Proteomes" id="UP001642464">
    <property type="component" value="Unassembled WGS sequence"/>
</dbReference>
<protein>
    <submittedName>
        <fullName evidence="1">Uncharacterized protein</fullName>
    </submittedName>
</protein>
<keyword evidence="2" id="KW-1185">Reference proteome</keyword>
<proteinExistence type="predicted"/>
<comment type="caution">
    <text evidence="1">The sequence shown here is derived from an EMBL/GenBank/DDBJ whole genome shotgun (WGS) entry which is preliminary data.</text>
</comment>
<name>A0ABP0HGY8_9DINO</name>
<dbReference type="EMBL" id="CAXAMM010000581">
    <property type="protein sequence ID" value="CAK8988085.1"/>
    <property type="molecule type" value="Genomic_DNA"/>
</dbReference>
<organism evidence="1 2">
    <name type="scientific">Durusdinium trenchii</name>
    <dbReference type="NCBI Taxonomy" id="1381693"/>
    <lineage>
        <taxon>Eukaryota</taxon>
        <taxon>Sar</taxon>
        <taxon>Alveolata</taxon>
        <taxon>Dinophyceae</taxon>
        <taxon>Suessiales</taxon>
        <taxon>Symbiodiniaceae</taxon>
        <taxon>Durusdinium</taxon>
    </lineage>
</organism>
<gene>
    <name evidence="1" type="ORF">SCF082_LOCUS1241</name>
</gene>
<reference evidence="1 2" key="1">
    <citation type="submission" date="2024-02" db="EMBL/GenBank/DDBJ databases">
        <authorList>
            <person name="Chen Y."/>
            <person name="Shah S."/>
            <person name="Dougan E. K."/>
            <person name="Thang M."/>
            <person name="Chan C."/>
        </authorList>
    </citation>
    <scope>NUCLEOTIDE SEQUENCE [LARGE SCALE GENOMIC DNA]</scope>
</reference>
<sequence length="411" mass="46822">MVKDVLLYKWPIAVIPERRMRSPEVRAAVNETVAALTAWSIGVASEGVGPEMGFMGESLAGTDREGLIGQPLAFGWRACYFAFKGDLKARHEVHCLRRYYQCNRFCDRCLALQGSKCPTPMDFRNISDDAAWPLTCIDHSTYLHLDQECLTPWLKVPGFNFLSITYDYMHNFYLGTARDLVGSAIKVFVDHGLVGDPGTKSMDEMLCLVHRRMRSVCRENGVPLPCKPNLTMANIGGEDGYFSMGTRFKAAHIKTMVWWVAKESERLAAPSNEPLLNVLAVCAYGLQRCTEVMDLASVVLTKEEAEEASESLHLHLRCYFWLASYFYLRRKMLFKVRCKTHYNFHIAQDIKNYQLNAALFHTFQEESFLGKLKCIAVRCHGKTCTKRLFQRYLLCLAVFLEDLGRTTRKVG</sequence>